<dbReference type="AlphaFoldDB" id="A0A1S9RJS5"/>
<dbReference type="PANTHER" id="PTHR41800:SF1">
    <property type="entry name" value="EXPRESSED PROTEIN"/>
    <property type="match status" value="1"/>
</dbReference>
<evidence type="ECO:0000256" key="1">
    <source>
        <dbReference type="SAM" id="MobiDB-lite"/>
    </source>
</evidence>
<name>A0A1S9RJS5_PENBI</name>
<dbReference type="EMBL" id="LJBN01000167">
    <property type="protein sequence ID" value="OOQ85616.1"/>
    <property type="molecule type" value="Genomic_DNA"/>
</dbReference>
<feature type="compositionally biased region" description="Basic and acidic residues" evidence="1">
    <location>
        <begin position="161"/>
        <end position="189"/>
    </location>
</feature>
<protein>
    <submittedName>
        <fullName evidence="2">Uncharacterized protein</fullName>
    </submittedName>
</protein>
<dbReference type="Pfam" id="PF15932">
    <property type="entry name" value="DUF4748"/>
    <property type="match status" value="1"/>
</dbReference>
<gene>
    <name evidence="2" type="ORF">PEBR_25449</name>
</gene>
<dbReference type="PANTHER" id="PTHR41800">
    <property type="entry name" value="EXPRESSED PROTEIN"/>
    <property type="match status" value="1"/>
</dbReference>
<proteinExistence type="predicted"/>
<feature type="region of interest" description="Disordered" evidence="1">
    <location>
        <begin position="149"/>
        <end position="200"/>
    </location>
</feature>
<sequence>MQVKFLQTSLRHQAERLHRGASSAEVEDHAIIFLSSLRLPSHYAAMNTSGATKADEELLTHVTGLAGALSVSGFTDITPPAGGGAYYFAKQSINADRQARFEAEVTRKAQLKAMEAEHTRQAALAAAASTTNPSEDPSLKRANMTRFQNAADDVASPSAEASHDPAPTRHEPMTETDRVSEKGKYEAAEPFRPPRGNRFS</sequence>
<reference evidence="3" key="1">
    <citation type="submission" date="2015-09" db="EMBL/GenBank/DDBJ databases">
        <authorList>
            <person name="Fill T.P."/>
            <person name="Baretta J.F."/>
            <person name="de Almeida L.G."/>
            <person name="Rocha M."/>
            <person name="de Souza D.H."/>
            <person name="Malavazi I."/>
            <person name="Cerdeira L.T."/>
            <person name="Hong H."/>
            <person name="Samborskyy M."/>
            <person name="de Vasconcelos A.T."/>
            <person name="Leadlay P."/>
            <person name="Rodrigues-Filho E."/>
        </authorList>
    </citation>
    <scope>NUCLEOTIDE SEQUENCE [LARGE SCALE GENOMIC DNA]</scope>
    <source>
        <strain evidence="3">LaBioMMi 136</strain>
    </source>
</reference>
<evidence type="ECO:0000313" key="3">
    <source>
        <dbReference type="Proteomes" id="UP000190744"/>
    </source>
</evidence>
<comment type="caution">
    <text evidence="2">The sequence shown here is derived from an EMBL/GenBank/DDBJ whole genome shotgun (WGS) entry which is preliminary data.</text>
</comment>
<organism evidence="2 3">
    <name type="scientific">Penicillium brasilianum</name>
    <dbReference type="NCBI Taxonomy" id="104259"/>
    <lineage>
        <taxon>Eukaryota</taxon>
        <taxon>Fungi</taxon>
        <taxon>Dikarya</taxon>
        <taxon>Ascomycota</taxon>
        <taxon>Pezizomycotina</taxon>
        <taxon>Eurotiomycetes</taxon>
        <taxon>Eurotiomycetidae</taxon>
        <taxon>Eurotiales</taxon>
        <taxon>Aspergillaceae</taxon>
        <taxon>Penicillium</taxon>
    </lineage>
</organism>
<dbReference type="InterPro" id="IPR031833">
    <property type="entry name" value="DUF4748"/>
</dbReference>
<evidence type="ECO:0000313" key="2">
    <source>
        <dbReference type="EMBL" id="OOQ85616.1"/>
    </source>
</evidence>
<dbReference type="Proteomes" id="UP000190744">
    <property type="component" value="Unassembled WGS sequence"/>
</dbReference>
<accession>A0A1S9RJS5</accession>